<dbReference type="Proteomes" id="UP000464787">
    <property type="component" value="Chromosome"/>
</dbReference>
<dbReference type="Gene3D" id="3.40.50.80">
    <property type="entry name" value="Nucleotide-binding domain of ferredoxin-NADP reductase (FNR) module"/>
    <property type="match status" value="1"/>
</dbReference>
<protein>
    <submittedName>
        <fullName evidence="3">SIP domain-containing protein</fullName>
    </submittedName>
</protein>
<comment type="similarity">
    <text evidence="1">Belongs to the SIP oxidoreductase family.</text>
</comment>
<dbReference type="Pfam" id="PF08021">
    <property type="entry name" value="FAD_binding_9"/>
    <property type="match status" value="2"/>
</dbReference>
<dbReference type="RefSeq" id="WP_160551858.1">
    <property type="nucleotide sequence ID" value="NZ_CP047650.1"/>
</dbReference>
<accession>A0A857J5S3</accession>
<dbReference type="PANTHER" id="PTHR30157:SF0">
    <property type="entry name" value="NADPH-DEPENDENT FERRIC-CHELATE REDUCTASE"/>
    <property type="match status" value="1"/>
</dbReference>
<dbReference type="InterPro" id="IPR013113">
    <property type="entry name" value="SIP_FAD-bd"/>
</dbReference>
<reference evidence="3 4" key="1">
    <citation type="submission" date="2020-01" db="EMBL/GenBank/DDBJ databases">
        <title>Genome sequencing of strain KACC 21265.</title>
        <authorList>
            <person name="Heo J."/>
            <person name="Kim S.-J."/>
            <person name="Kim J.-S."/>
            <person name="Hong S.-B."/>
            <person name="Kwon S.-W."/>
        </authorList>
    </citation>
    <scope>NUCLEOTIDE SEQUENCE [LARGE SCALE GENOMIC DNA]</scope>
    <source>
        <strain evidence="3 4">KACC 21265</strain>
    </source>
</reference>
<dbReference type="Pfam" id="PF04954">
    <property type="entry name" value="SIP"/>
    <property type="match status" value="1"/>
</dbReference>
<dbReference type="AlphaFoldDB" id="A0A857J5S3"/>
<evidence type="ECO:0000259" key="2">
    <source>
        <dbReference type="PROSITE" id="PS51384"/>
    </source>
</evidence>
<gene>
    <name evidence="3" type="ORF">GT347_10260</name>
</gene>
<evidence type="ECO:0000256" key="1">
    <source>
        <dbReference type="ARBA" id="ARBA00035644"/>
    </source>
</evidence>
<organism evidence="3 4">
    <name type="scientific">Xylophilus rhododendri</name>
    <dbReference type="NCBI Taxonomy" id="2697032"/>
    <lineage>
        <taxon>Bacteria</taxon>
        <taxon>Pseudomonadati</taxon>
        <taxon>Pseudomonadota</taxon>
        <taxon>Betaproteobacteria</taxon>
        <taxon>Burkholderiales</taxon>
        <taxon>Xylophilus</taxon>
    </lineage>
</organism>
<evidence type="ECO:0000313" key="3">
    <source>
        <dbReference type="EMBL" id="QHI98341.1"/>
    </source>
</evidence>
<dbReference type="PANTHER" id="PTHR30157">
    <property type="entry name" value="FERRIC REDUCTASE, NADPH-DEPENDENT"/>
    <property type="match status" value="1"/>
</dbReference>
<evidence type="ECO:0000313" key="4">
    <source>
        <dbReference type="Proteomes" id="UP000464787"/>
    </source>
</evidence>
<dbReference type="EMBL" id="CP047650">
    <property type="protein sequence ID" value="QHI98341.1"/>
    <property type="molecule type" value="Genomic_DNA"/>
</dbReference>
<dbReference type="InterPro" id="IPR007037">
    <property type="entry name" value="SIP_rossman_dom"/>
</dbReference>
<dbReference type="CDD" id="cd06193">
    <property type="entry name" value="siderophore_interacting"/>
    <property type="match status" value="1"/>
</dbReference>
<dbReference type="Gene3D" id="2.40.30.10">
    <property type="entry name" value="Translation factors"/>
    <property type="match status" value="1"/>
</dbReference>
<sequence>MSTESVSESLFEPVSLRRVQRVRHDIVRRELRVLRVEPLGPSFRRVVLGGPELHGFVSASFDDHLKFITDPGTEAQAMRDYTPRHYDAAAGELTLEFVLHGDGPASTWAAQAAPGQTATVAGPRGSTVVPTDFAWHLLVGDATALPAIARRLEELPAGTRAIVIATVPHQDDRRPLHSAAALEVQWVDGNQGLLDAVRALALPQGEGYAWCAGESRTSAALRALLVEEKGHDRYAISAAAYWKQGEAGHKPARGQ</sequence>
<dbReference type="InterPro" id="IPR039374">
    <property type="entry name" value="SIP_fam"/>
</dbReference>
<dbReference type="PROSITE" id="PS51384">
    <property type="entry name" value="FAD_FR"/>
    <property type="match status" value="1"/>
</dbReference>
<dbReference type="InterPro" id="IPR017938">
    <property type="entry name" value="Riboflavin_synthase-like_b-brl"/>
</dbReference>
<feature type="domain" description="FAD-binding FR-type" evidence="2">
    <location>
        <begin position="26"/>
        <end position="130"/>
    </location>
</feature>
<proteinExistence type="inferred from homology"/>
<dbReference type="SUPFAM" id="SSF63380">
    <property type="entry name" value="Riboflavin synthase domain-like"/>
    <property type="match status" value="1"/>
</dbReference>
<name>A0A857J5S3_9BURK</name>
<dbReference type="GO" id="GO:0016491">
    <property type="term" value="F:oxidoreductase activity"/>
    <property type="evidence" value="ECO:0007669"/>
    <property type="project" value="InterPro"/>
</dbReference>
<dbReference type="KEGG" id="xyk:GT347_10260"/>
<dbReference type="InterPro" id="IPR017927">
    <property type="entry name" value="FAD-bd_FR_type"/>
</dbReference>
<dbReference type="InterPro" id="IPR039261">
    <property type="entry name" value="FNR_nucleotide-bd"/>
</dbReference>
<keyword evidence="4" id="KW-1185">Reference proteome</keyword>